<name>A0ABV0RMS8_9TELE</name>
<dbReference type="EMBL" id="JAHRIN010051376">
    <property type="protein sequence ID" value="MEQ2209476.1"/>
    <property type="molecule type" value="Genomic_DNA"/>
</dbReference>
<organism evidence="3 4">
    <name type="scientific">Xenoophorus captivus</name>
    <dbReference type="NCBI Taxonomy" id="1517983"/>
    <lineage>
        <taxon>Eukaryota</taxon>
        <taxon>Metazoa</taxon>
        <taxon>Chordata</taxon>
        <taxon>Craniata</taxon>
        <taxon>Vertebrata</taxon>
        <taxon>Euteleostomi</taxon>
        <taxon>Actinopterygii</taxon>
        <taxon>Neopterygii</taxon>
        <taxon>Teleostei</taxon>
        <taxon>Neoteleostei</taxon>
        <taxon>Acanthomorphata</taxon>
        <taxon>Ovalentaria</taxon>
        <taxon>Atherinomorphae</taxon>
        <taxon>Cyprinodontiformes</taxon>
        <taxon>Goodeidae</taxon>
        <taxon>Xenoophorus</taxon>
    </lineage>
</organism>
<keyword evidence="4" id="KW-1185">Reference proteome</keyword>
<evidence type="ECO:0000256" key="1">
    <source>
        <dbReference type="ARBA" id="ARBA00022741"/>
    </source>
</evidence>
<dbReference type="InterPro" id="IPR027417">
    <property type="entry name" value="P-loop_NTPase"/>
</dbReference>
<dbReference type="Proteomes" id="UP001434883">
    <property type="component" value="Unassembled WGS sequence"/>
</dbReference>
<keyword evidence="1" id="KW-0547">Nucleotide-binding</keyword>
<protein>
    <submittedName>
        <fullName evidence="3">Uncharacterized protein</fullName>
    </submittedName>
</protein>
<keyword evidence="2" id="KW-0067">ATP-binding</keyword>
<evidence type="ECO:0000313" key="4">
    <source>
        <dbReference type="Proteomes" id="UP001434883"/>
    </source>
</evidence>
<evidence type="ECO:0000313" key="3">
    <source>
        <dbReference type="EMBL" id="MEQ2209476.1"/>
    </source>
</evidence>
<dbReference type="PANTHER" id="PTHR24223:SF176">
    <property type="entry name" value="ATP-BINDING CASSETTE SUB-FAMILY C MEMBER 2"/>
    <property type="match status" value="1"/>
</dbReference>
<dbReference type="InterPro" id="IPR050173">
    <property type="entry name" value="ABC_transporter_C-like"/>
</dbReference>
<proteinExistence type="predicted"/>
<dbReference type="PANTHER" id="PTHR24223">
    <property type="entry name" value="ATP-BINDING CASSETTE SUB-FAMILY C"/>
    <property type="match status" value="1"/>
</dbReference>
<sequence length="235" mass="26950">MHTNKEYNQNERVWFRRLVLYTQCTFCISTQGSLAFVPQQAWIQNATLRDNILFGSPYEDRRFQDIIEACALGPDLKLLSAGDLTEIGEKTRILVTHGVSFLPYVDEVVVLVNGQISEIGSYQSLRASKGAFSEFLDTYAKEQSNQTMYSLVDIQVKFSVYLQFLRAMGWGYTFWIFAIYFIQNVAFIGQNLWLSDWTNDAVVYQNETYPSWKRDTRVGVFGALGLAQGKCTFLL</sequence>
<gene>
    <name evidence="3" type="ORF">XENOCAPTIV_030684</name>
</gene>
<accession>A0ABV0RMS8</accession>
<comment type="caution">
    <text evidence="3">The sequence shown here is derived from an EMBL/GenBank/DDBJ whole genome shotgun (WGS) entry which is preliminary data.</text>
</comment>
<evidence type="ECO:0000256" key="2">
    <source>
        <dbReference type="ARBA" id="ARBA00022840"/>
    </source>
</evidence>
<reference evidence="3 4" key="1">
    <citation type="submission" date="2021-06" db="EMBL/GenBank/DDBJ databases">
        <authorList>
            <person name="Palmer J.M."/>
        </authorList>
    </citation>
    <scope>NUCLEOTIDE SEQUENCE [LARGE SCALE GENOMIC DNA]</scope>
    <source>
        <strain evidence="3 4">XC_2019</strain>
        <tissue evidence="3">Muscle</tissue>
    </source>
</reference>
<dbReference type="Gene3D" id="3.40.50.300">
    <property type="entry name" value="P-loop containing nucleotide triphosphate hydrolases"/>
    <property type="match status" value="2"/>
</dbReference>
<dbReference type="SUPFAM" id="SSF52540">
    <property type="entry name" value="P-loop containing nucleoside triphosphate hydrolases"/>
    <property type="match status" value="1"/>
</dbReference>